<dbReference type="EMBL" id="JWZT01001733">
    <property type="protein sequence ID" value="KII71522.1"/>
    <property type="molecule type" value="Genomic_DNA"/>
</dbReference>
<dbReference type="AlphaFoldDB" id="A0A0C2NC22"/>
<keyword evidence="5 7" id="KW-1133">Transmembrane helix</keyword>
<reference evidence="8 9" key="1">
    <citation type="journal article" date="2014" name="Genome Biol. Evol.">
        <title>The genome of the myxosporean Thelohanellus kitauei shows adaptations to nutrient acquisition within its fish host.</title>
        <authorList>
            <person name="Yang Y."/>
            <person name="Xiong J."/>
            <person name="Zhou Z."/>
            <person name="Huo F."/>
            <person name="Miao W."/>
            <person name="Ran C."/>
            <person name="Liu Y."/>
            <person name="Zhang J."/>
            <person name="Feng J."/>
            <person name="Wang M."/>
            <person name="Wang M."/>
            <person name="Wang L."/>
            <person name="Yao B."/>
        </authorList>
    </citation>
    <scope>NUCLEOTIDE SEQUENCE [LARGE SCALE GENOMIC DNA]</scope>
    <source>
        <strain evidence="8">Wuqing</strain>
    </source>
</reference>
<feature type="transmembrane region" description="Helical" evidence="7">
    <location>
        <begin position="84"/>
        <end position="101"/>
    </location>
</feature>
<feature type="transmembrane region" description="Helical" evidence="7">
    <location>
        <begin position="27"/>
        <end position="51"/>
    </location>
</feature>
<evidence type="ECO:0000256" key="6">
    <source>
        <dbReference type="ARBA" id="ARBA00023136"/>
    </source>
</evidence>
<feature type="transmembrane region" description="Helical" evidence="7">
    <location>
        <begin position="57"/>
        <end position="77"/>
    </location>
</feature>
<evidence type="ECO:0000256" key="1">
    <source>
        <dbReference type="ARBA" id="ARBA00004141"/>
    </source>
</evidence>
<proteinExistence type="inferred from homology"/>
<dbReference type="PANTHER" id="PTHR10332:SF10">
    <property type="entry name" value="EQUILIBRATIVE NUCLEOSIDE TRANSPORTER 4"/>
    <property type="match status" value="1"/>
</dbReference>
<name>A0A0C2NC22_THEKT</name>
<dbReference type="PANTHER" id="PTHR10332">
    <property type="entry name" value="EQUILIBRATIVE NUCLEOSIDE TRANSPORTER"/>
    <property type="match status" value="1"/>
</dbReference>
<evidence type="ECO:0000313" key="8">
    <source>
        <dbReference type="EMBL" id="KII71522.1"/>
    </source>
</evidence>
<comment type="similarity">
    <text evidence="2">Belongs to the SLC29A/ENT transporter (TC 2.A.57) family.</text>
</comment>
<protein>
    <submittedName>
        <fullName evidence="8">Uncharacterized protein</fullName>
    </submittedName>
</protein>
<evidence type="ECO:0000256" key="7">
    <source>
        <dbReference type="SAM" id="Phobius"/>
    </source>
</evidence>
<keyword evidence="6 7" id="KW-0472">Membrane</keyword>
<evidence type="ECO:0000256" key="3">
    <source>
        <dbReference type="ARBA" id="ARBA00022448"/>
    </source>
</evidence>
<keyword evidence="9" id="KW-1185">Reference proteome</keyword>
<feature type="transmembrane region" description="Helical" evidence="7">
    <location>
        <begin position="151"/>
        <end position="173"/>
    </location>
</feature>
<dbReference type="GO" id="GO:0005337">
    <property type="term" value="F:nucleoside transmembrane transporter activity"/>
    <property type="evidence" value="ECO:0007669"/>
    <property type="project" value="InterPro"/>
</dbReference>
<keyword evidence="3" id="KW-0813">Transport</keyword>
<evidence type="ECO:0000256" key="5">
    <source>
        <dbReference type="ARBA" id="ARBA00022989"/>
    </source>
</evidence>
<organism evidence="8 9">
    <name type="scientific">Thelohanellus kitauei</name>
    <name type="common">Myxosporean</name>
    <dbReference type="NCBI Taxonomy" id="669202"/>
    <lineage>
        <taxon>Eukaryota</taxon>
        <taxon>Metazoa</taxon>
        <taxon>Cnidaria</taxon>
        <taxon>Myxozoa</taxon>
        <taxon>Myxosporea</taxon>
        <taxon>Bivalvulida</taxon>
        <taxon>Platysporina</taxon>
        <taxon>Myxobolidae</taxon>
        <taxon>Thelohanellus</taxon>
    </lineage>
</organism>
<gene>
    <name evidence="8" type="ORF">RF11_01730</name>
</gene>
<dbReference type="Proteomes" id="UP000031668">
    <property type="component" value="Unassembled WGS sequence"/>
</dbReference>
<accession>A0A0C2NC22</accession>
<feature type="transmembrane region" description="Helical" evidence="7">
    <location>
        <begin position="121"/>
        <end position="144"/>
    </location>
</feature>
<keyword evidence="4 7" id="KW-0812">Transmembrane</keyword>
<evidence type="ECO:0000256" key="4">
    <source>
        <dbReference type="ARBA" id="ARBA00022692"/>
    </source>
</evidence>
<sequence>MFWNSVLVKLSYFKSLVAETPSIEHHFYTSVVVCSMIPLMIGNILIMTVFYRFERELIVIISHVLPACGLIMIFVCIITEKKGVIFFVVILTSSFLMNLSTPFYGNASYEVVSYFPEICLIFFFAGQPFSGLLTASLDMILIALKLDDRMSAIVFFSVPCVFTFISSFLSWFLTRSVYMKEETIVIETRVKSLKEELKAHIRLIKLKLADMISLFITTGLTFLIMPKLLLEIKTTRDFLGRYVNILFPYPKTETWGANPFLASLSTM</sequence>
<feature type="transmembrane region" description="Helical" evidence="7">
    <location>
        <begin position="211"/>
        <end position="230"/>
    </location>
</feature>
<evidence type="ECO:0000313" key="9">
    <source>
        <dbReference type="Proteomes" id="UP000031668"/>
    </source>
</evidence>
<evidence type="ECO:0000256" key="2">
    <source>
        <dbReference type="ARBA" id="ARBA00007965"/>
    </source>
</evidence>
<comment type="caution">
    <text evidence="8">The sequence shown here is derived from an EMBL/GenBank/DDBJ whole genome shotgun (WGS) entry which is preliminary data.</text>
</comment>
<dbReference type="GO" id="GO:0005886">
    <property type="term" value="C:plasma membrane"/>
    <property type="evidence" value="ECO:0007669"/>
    <property type="project" value="TreeGrafter"/>
</dbReference>
<dbReference type="InterPro" id="IPR002259">
    <property type="entry name" value="Eqnu_transpt"/>
</dbReference>
<comment type="subcellular location">
    <subcellularLocation>
        <location evidence="1">Membrane</location>
        <topology evidence="1">Multi-pass membrane protein</topology>
    </subcellularLocation>
</comment>